<comment type="caution">
    <text evidence="2">The sequence shown here is derived from an EMBL/GenBank/DDBJ whole genome shotgun (WGS) entry which is preliminary data.</text>
</comment>
<feature type="compositionally biased region" description="Basic and acidic residues" evidence="1">
    <location>
        <begin position="428"/>
        <end position="439"/>
    </location>
</feature>
<feature type="region of interest" description="Disordered" evidence="1">
    <location>
        <begin position="183"/>
        <end position="206"/>
    </location>
</feature>
<feature type="compositionally biased region" description="Basic and acidic residues" evidence="1">
    <location>
        <begin position="370"/>
        <end position="409"/>
    </location>
</feature>
<feature type="compositionally biased region" description="Polar residues" evidence="1">
    <location>
        <begin position="1166"/>
        <end position="1182"/>
    </location>
</feature>
<feature type="compositionally biased region" description="Low complexity" evidence="1">
    <location>
        <begin position="1136"/>
        <end position="1165"/>
    </location>
</feature>
<feature type="region of interest" description="Disordered" evidence="1">
    <location>
        <begin position="1"/>
        <end position="170"/>
    </location>
</feature>
<feature type="compositionally biased region" description="Low complexity" evidence="1">
    <location>
        <begin position="246"/>
        <end position="271"/>
    </location>
</feature>
<name>A0A409WPS8_9AGAR</name>
<organism evidence="2 3">
    <name type="scientific">Panaeolus cyanescens</name>
    <dbReference type="NCBI Taxonomy" id="181874"/>
    <lineage>
        <taxon>Eukaryota</taxon>
        <taxon>Fungi</taxon>
        <taxon>Dikarya</taxon>
        <taxon>Basidiomycota</taxon>
        <taxon>Agaricomycotina</taxon>
        <taxon>Agaricomycetes</taxon>
        <taxon>Agaricomycetidae</taxon>
        <taxon>Agaricales</taxon>
        <taxon>Agaricineae</taxon>
        <taxon>Galeropsidaceae</taxon>
        <taxon>Panaeolus</taxon>
    </lineage>
</organism>
<feature type="compositionally biased region" description="Polar residues" evidence="1">
    <location>
        <begin position="1016"/>
        <end position="1026"/>
    </location>
</feature>
<feature type="region of interest" description="Disordered" evidence="1">
    <location>
        <begin position="685"/>
        <end position="721"/>
    </location>
</feature>
<feature type="compositionally biased region" description="Pro residues" evidence="1">
    <location>
        <begin position="358"/>
        <end position="367"/>
    </location>
</feature>
<keyword evidence="3" id="KW-1185">Reference proteome</keyword>
<feature type="region of interest" description="Disordered" evidence="1">
    <location>
        <begin position="239"/>
        <end position="668"/>
    </location>
</feature>
<feature type="compositionally biased region" description="Gly residues" evidence="1">
    <location>
        <begin position="580"/>
        <end position="596"/>
    </location>
</feature>
<feature type="non-terminal residue" evidence="2">
    <location>
        <position position="1"/>
    </location>
</feature>
<evidence type="ECO:0000313" key="2">
    <source>
        <dbReference type="EMBL" id="PPQ80525.1"/>
    </source>
</evidence>
<protein>
    <submittedName>
        <fullName evidence="2">Uncharacterized protein</fullName>
    </submittedName>
</protein>
<feature type="compositionally biased region" description="Low complexity" evidence="1">
    <location>
        <begin position="1185"/>
        <end position="1228"/>
    </location>
</feature>
<accession>A0A409WPS8</accession>
<feature type="compositionally biased region" description="Low complexity" evidence="1">
    <location>
        <begin position="954"/>
        <end position="969"/>
    </location>
</feature>
<reference evidence="2 3" key="1">
    <citation type="journal article" date="2018" name="Evol. Lett.">
        <title>Horizontal gene cluster transfer increased hallucinogenic mushroom diversity.</title>
        <authorList>
            <person name="Reynolds H.T."/>
            <person name="Vijayakumar V."/>
            <person name="Gluck-Thaler E."/>
            <person name="Korotkin H.B."/>
            <person name="Matheny P.B."/>
            <person name="Slot J.C."/>
        </authorList>
    </citation>
    <scope>NUCLEOTIDE SEQUENCE [LARGE SCALE GENOMIC DNA]</scope>
    <source>
        <strain evidence="2 3">2629</strain>
    </source>
</reference>
<dbReference type="OrthoDB" id="3064136at2759"/>
<feature type="compositionally biased region" description="Polar residues" evidence="1">
    <location>
        <begin position="710"/>
        <end position="720"/>
    </location>
</feature>
<feature type="region of interest" description="Disordered" evidence="1">
    <location>
        <begin position="836"/>
        <end position="1294"/>
    </location>
</feature>
<feature type="compositionally biased region" description="Basic and acidic residues" evidence="1">
    <location>
        <begin position="836"/>
        <end position="864"/>
    </location>
</feature>
<feature type="compositionally biased region" description="Basic and acidic residues" evidence="1">
    <location>
        <begin position="31"/>
        <end position="45"/>
    </location>
</feature>
<gene>
    <name evidence="2" type="ORF">CVT24_002654</name>
</gene>
<feature type="compositionally biased region" description="Basic and acidic residues" evidence="1">
    <location>
        <begin position="161"/>
        <end position="170"/>
    </location>
</feature>
<feature type="compositionally biased region" description="Polar residues" evidence="1">
    <location>
        <begin position="687"/>
        <end position="697"/>
    </location>
</feature>
<feature type="compositionally biased region" description="Low complexity" evidence="1">
    <location>
        <begin position="1065"/>
        <end position="1077"/>
    </location>
</feature>
<dbReference type="EMBL" id="NHTK01005355">
    <property type="protein sequence ID" value="PPQ80525.1"/>
    <property type="molecule type" value="Genomic_DNA"/>
</dbReference>
<feature type="compositionally biased region" description="Low complexity" evidence="1">
    <location>
        <begin position="981"/>
        <end position="994"/>
    </location>
</feature>
<feature type="compositionally biased region" description="Low complexity" evidence="1">
    <location>
        <begin position="1048"/>
        <end position="1057"/>
    </location>
</feature>
<feature type="compositionally biased region" description="Low complexity" evidence="1">
    <location>
        <begin position="890"/>
        <end position="915"/>
    </location>
</feature>
<dbReference type="InParanoid" id="A0A409WPS8"/>
<feature type="compositionally biased region" description="Gly residues" evidence="1">
    <location>
        <begin position="916"/>
        <end position="927"/>
    </location>
</feature>
<sequence length="1294" mass="133777">FGRSGRGSVGVGEEDGFGVDEFGVRLNGEVDDGRVGSGREVDGSGREVNASGLGSGNGREVDDGRDVNLNGKEEYDDEFGDASNLKEFGPTCPSSSSSVKTSSSSVKNPTSPSSTSSSIKNPTSPSLSISSSNSRQSQSQSQSRHRPAHTIDRISQMFSVEVREEGERESGALWRASMVGYRAGGEDDGIGEGLSSEGRNEGRMRESLSTMTQFSGMSGVDDELNASTATVRREGLSVGVNGMHMGSSLGLGLEESPQLSNSPYTASSSPSFHTAHSGASEVDFVEGLNQQVQGDGASKESSPDPNTNTNTDLNPNSLSPKSLHLSLRAERTRSKGLKEVLKVRQRSRSRGAGDAPRSGPPDVPLPELPKGLRNEREKERESEKLKERERESARDKEMEKERETEKDDILDGLEEMGRRVSGMGVRGSLREKRVGERRRSGVSGEGGEMTMDELGIGRPPLGSMRGGDVNDLEEDVGGDDGVPFPSTQKTPLPSRHQKRQLQRQTLGVRDGSVSPDIEDLLSSTPRPGVRSKSRGRYESGSGLSRSSTTSSSGANEFGMGEGGRGRLRSFASVSALSERSGGGGGFGSGNGSGGVGRRVSEGLSKSAGARGRESWVDHGFGIAGDDNISGGGGGGEGSGERQRGRRGRVSNDASEEGGDSDSSLDLHTPLPHLMLRHGLLSPHSKLLPQSASRSNTPALGGDGRPGSGMSWMSNAGSVMTKSGIIKDERDTPMRRVRHRDGKLLRGGIGLTTGLGWSDSEDEDAPSPLTRRLSQLNLQRRASSSSIGTSTSYMSHSAHGGYAYATAPVGRKQPHPLTRSYSYGTLADTSEFGVSEFGRRGEFGEGDHEIDHIHGEEDGGDEDRTLQSTGEWAQRHRKPSLPPPTSWNKKSGAGSRPSSGGSVSVGLSSRRSSANSVGGGVGGGGSAGYGYRTSTSSLNSTREVEEVDEYGRLVGGARRSASGRSSVKVAAGGGGVGNNRESVGSAVSASHSYSGSGSGSGSGSSASASVGPLTPHDSVSLTTTTMTRGKMDKEKSLPPLPSSLKKPRVTSASSVGSTGTTGGGIPRSRTVSTASSTTGGLRKPSSTVSTTTTTTTAADVTTTQATSTASPRVRPLQLPKQAQRLGGGADRAPVPVPSISTSSTVLNNASIPRSPSSSLVSPLSASTGVSSSIRTPLSATNPHGYSALSVSSSRSFGRLSSASIGSSSVSSSPNLVTSSSNNAISTSAIRPPGLKSPVSGVGVGAKPPLSPNPMSPGVGKPRTGTGMVYKSSGSKMRAPMVLSSSASVGNLKGGR</sequence>
<evidence type="ECO:0000313" key="3">
    <source>
        <dbReference type="Proteomes" id="UP000284842"/>
    </source>
</evidence>
<dbReference type="Proteomes" id="UP000284842">
    <property type="component" value="Unassembled WGS sequence"/>
</dbReference>
<feature type="compositionally biased region" description="Gly residues" evidence="1">
    <location>
        <begin position="1"/>
        <end position="10"/>
    </location>
</feature>
<dbReference type="STRING" id="181874.A0A409WPS8"/>
<feature type="compositionally biased region" description="Low complexity" evidence="1">
    <location>
        <begin position="1084"/>
        <end position="1109"/>
    </location>
</feature>
<feature type="compositionally biased region" description="Low complexity" evidence="1">
    <location>
        <begin position="93"/>
        <end position="142"/>
    </location>
</feature>
<feature type="compositionally biased region" description="Low complexity" evidence="1">
    <location>
        <begin position="538"/>
        <end position="553"/>
    </location>
</feature>
<feature type="compositionally biased region" description="Low complexity" evidence="1">
    <location>
        <begin position="303"/>
        <end position="319"/>
    </location>
</feature>
<feature type="compositionally biased region" description="Basic and acidic residues" evidence="1">
    <location>
        <begin position="327"/>
        <end position="342"/>
    </location>
</feature>
<proteinExistence type="predicted"/>
<evidence type="ECO:0000256" key="1">
    <source>
        <dbReference type="SAM" id="MobiDB-lite"/>
    </source>
</evidence>